<dbReference type="PROSITE" id="PS51444">
    <property type="entry name" value="FH2"/>
    <property type="match status" value="1"/>
</dbReference>
<organism evidence="5 6">
    <name type="scientific">Mya arenaria</name>
    <name type="common">Soft-shell clam</name>
    <dbReference type="NCBI Taxonomy" id="6604"/>
    <lineage>
        <taxon>Eukaryota</taxon>
        <taxon>Metazoa</taxon>
        <taxon>Spiralia</taxon>
        <taxon>Lophotrochozoa</taxon>
        <taxon>Mollusca</taxon>
        <taxon>Bivalvia</taxon>
        <taxon>Autobranchia</taxon>
        <taxon>Heteroconchia</taxon>
        <taxon>Euheterodonta</taxon>
        <taxon>Imparidentia</taxon>
        <taxon>Neoheterodontei</taxon>
        <taxon>Myida</taxon>
        <taxon>Myoidea</taxon>
        <taxon>Myidae</taxon>
        <taxon>Mya</taxon>
    </lineage>
</organism>
<evidence type="ECO:0000313" key="5">
    <source>
        <dbReference type="EMBL" id="WAQ96891.1"/>
    </source>
</evidence>
<dbReference type="Gene3D" id="1.20.58.2220">
    <property type="entry name" value="Formin, FH2 domain"/>
    <property type="match status" value="2"/>
</dbReference>
<dbReference type="SUPFAM" id="SSF50156">
    <property type="entry name" value="PDZ domain-like"/>
    <property type="match status" value="2"/>
</dbReference>
<feature type="region of interest" description="Disordered" evidence="2">
    <location>
        <begin position="804"/>
        <end position="849"/>
    </location>
</feature>
<dbReference type="InterPro" id="IPR015425">
    <property type="entry name" value="FH2_Formin"/>
</dbReference>
<dbReference type="PROSITE" id="PS50106">
    <property type="entry name" value="PDZ"/>
    <property type="match status" value="2"/>
</dbReference>
<gene>
    <name evidence="5" type="ORF">MAR_029581</name>
</gene>
<dbReference type="Gene3D" id="2.30.42.10">
    <property type="match status" value="2"/>
</dbReference>
<dbReference type="Proteomes" id="UP001164746">
    <property type="component" value="Chromosome 2"/>
</dbReference>
<keyword evidence="1" id="KW-0175">Coiled coil</keyword>
<evidence type="ECO:0000256" key="2">
    <source>
        <dbReference type="SAM" id="MobiDB-lite"/>
    </source>
</evidence>
<feature type="compositionally biased region" description="Polar residues" evidence="2">
    <location>
        <begin position="669"/>
        <end position="683"/>
    </location>
</feature>
<sequence>MTISKMPLRTAIKWPKYYGFDIVGQGPCFVLLVQKNSVAYNSGLQPGDQILELDSHDVTHLSADAIKALAKHSRTQPPTLGVVSRLLHVDVVGQKPMGLGDIIVEANGRVVNSAVDLKPLLPIHSRMVPISFIPVGMPHTASLNSHSKTNGQSPSQGARVRRAKDLHDMMNEILGEDYEKKMAVVGVLKQYAEDRDIDMLARALSVVLKTPQQRRLLRQIRPFIPPRQRVRFDEITRQQQQYMAKISNLDRQNSGTQTTAHKLGQRRAVQIVREGGSFGFVVKGSNPAYIETVDHNGAADKAGLQPGDFIVKLNGIDIRKCSHGHLVHLLQDSGTSPILEILRCDPEQYPADSGNEHSGSSVSSSSSHAESDWLSPDNTLIVDKEGRSYLEKAEYLLTSREKSRIHKMWLDNIVELYESVSKVLDTPSKKTLWMFIIARLSPPHQLYCINQISLPRQTLLECVDQQEQNSYSRSQSWPNEVESVAASGWGSKKASIEISSFQQQVEYLLTSCERAGLKKALQLYSEDRMSFGNDSTSPQTQTAQSFLSSEDDEHDLFSKTGERKQLSKPGSVRGVDSSIMRELEETRRAVQEVREFLTRGKDNDADQTRYVTVIPVDQRMQEASLHTPINIQLPGQTFPQAYQLYTPRVSSGYPGVYNHLPPSPLLTPVSAQPLFSPSNSQAHSSPGASPSRSGSKLPKFPANFMHSDSEDEVSQKNSHSRLKIPPSFIINGPEDGDNRLTIPANFMTSGTESDAESDMAKATHAQMLSSKFAKMGGNTFNRHALTALKQLDAAVAAEVSDLEHGGEMLTTPGQLTAPGGRTAPPPPPPPPPPPMAPPPPAPPILWSDTSPQMNVKRINWEKLDGQRVGNTVWEQIGEANDLEDVVRYLELEQYFSTKSPRQRSTPCSRRLSLCTCVKHQLASSMDTLKLMKKLPDKKTEMEQLDSYNGDIEELSRADRFTYEMSRVPGYEQRLKALVFKDNFQEKITEMKEHLQCIRKASLELRHSKRLSKILELILAMGNYMNQGNHRVGQAAGFKISFLSQLEITKTADNKLTFLHVLAEAVFSKLQCVVEPRASGPPKGFTGKHSFLHTGQVQ</sequence>
<dbReference type="EMBL" id="CP111013">
    <property type="protein sequence ID" value="WAQ96891.1"/>
    <property type="molecule type" value="Genomic_DNA"/>
</dbReference>
<feature type="domain" description="PDZ" evidence="3">
    <location>
        <begin position="268"/>
        <end position="345"/>
    </location>
</feature>
<protein>
    <submittedName>
        <fullName evidence="5">GRD2I-like protein</fullName>
    </submittedName>
</protein>
<feature type="region of interest" description="Disordered" evidence="2">
    <location>
        <begin position="530"/>
        <end position="578"/>
    </location>
</feature>
<accession>A0ABY7DJV9</accession>
<feature type="compositionally biased region" description="Pro residues" evidence="2">
    <location>
        <begin position="823"/>
        <end position="843"/>
    </location>
</feature>
<evidence type="ECO:0000259" key="4">
    <source>
        <dbReference type="PROSITE" id="PS51444"/>
    </source>
</evidence>
<dbReference type="CDD" id="cd07354">
    <property type="entry name" value="HN_L-delphilin-R1_like"/>
    <property type="match status" value="1"/>
</dbReference>
<feature type="non-terminal residue" evidence="5">
    <location>
        <position position="1"/>
    </location>
</feature>
<dbReference type="SUPFAM" id="SSF101447">
    <property type="entry name" value="Formin homology 2 domain (FH2 domain)"/>
    <property type="match status" value="1"/>
</dbReference>
<proteinExistence type="predicted"/>
<evidence type="ECO:0000313" key="6">
    <source>
        <dbReference type="Proteomes" id="UP001164746"/>
    </source>
</evidence>
<evidence type="ECO:0000256" key="1">
    <source>
        <dbReference type="SAM" id="Coils"/>
    </source>
</evidence>
<dbReference type="InterPro" id="IPR001478">
    <property type="entry name" value="PDZ"/>
</dbReference>
<feature type="compositionally biased region" description="Low complexity" evidence="2">
    <location>
        <begin position="356"/>
        <end position="368"/>
    </location>
</feature>
<reference evidence="5" key="1">
    <citation type="submission" date="2022-11" db="EMBL/GenBank/DDBJ databases">
        <title>Centuries of genome instability and evolution in soft-shell clam transmissible cancer (bioRxiv).</title>
        <authorList>
            <person name="Hart S.F.M."/>
            <person name="Yonemitsu M.A."/>
            <person name="Giersch R.M."/>
            <person name="Beal B.F."/>
            <person name="Arriagada G."/>
            <person name="Davis B.W."/>
            <person name="Ostrander E.A."/>
            <person name="Goff S.P."/>
            <person name="Metzger M.J."/>
        </authorList>
    </citation>
    <scope>NUCLEOTIDE SEQUENCE</scope>
    <source>
        <strain evidence="5">MELC-2E11</strain>
        <tissue evidence="5">Siphon/mantle</tissue>
    </source>
</reference>
<dbReference type="InterPro" id="IPR051425">
    <property type="entry name" value="Formin_Homology"/>
</dbReference>
<dbReference type="PANTHER" id="PTHR45725">
    <property type="entry name" value="FORMIN HOMOLOGY 2 FAMILY MEMBER"/>
    <property type="match status" value="1"/>
</dbReference>
<dbReference type="InterPro" id="IPR036034">
    <property type="entry name" value="PDZ_sf"/>
</dbReference>
<feature type="compositionally biased region" description="Polar residues" evidence="2">
    <location>
        <begin position="532"/>
        <end position="548"/>
    </location>
</feature>
<feature type="coiled-coil region" evidence="1">
    <location>
        <begin position="937"/>
        <end position="1000"/>
    </location>
</feature>
<feature type="compositionally biased region" description="Basic and acidic residues" evidence="2">
    <location>
        <begin position="555"/>
        <end position="565"/>
    </location>
</feature>
<dbReference type="Pfam" id="PF02181">
    <property type="entry name" value="FH2"/>
    <property type="match status" value="1"/>
</dbReference>
<feature type="region of interest" description="Disordered" evidence="2">
    <location>
        <begin position="349"/>
        <end position="373"/>
    </location>
</feature>
<name>A0ABY7DJV9_MYAAR</name>
<feature type="region of interest" description="Disordered" evidence="2">
    <location>
        <begin position="668"/>
        <end position="737"/>
    </location>
</feature>
<dbReference type="Pfam" id="PF00595">
    <property type="entry name" value="PDZ"/>
    <property type="match status" value="2"/>
</dbReference>
<feature type="domain" description="FH2" evidence="4">
    <location>
        <begin position="831"/>
        <end position="1097"/>
    </location>
</feature>
<feature type="compositionally biased region" description="Low complexity" evidence="2">
    <location>
        <begin position="684"/>
        <end position="695"/>
    </location>
</feature>
<dbReference type="SMART" id="SM00228">
    <property type="entry name" value="PDZ"/>
    <property type="match status" value="2"/>
</dbReference>
<dbReference type="Gene3D" id="1.20.1160.20">
    <property type="match status" value="1"/>
</dbReference>
<keyword evidence="6" id="KW-1185">Reference proteome</keyword>
<dbReference type="SMART" id="SM00498">
    <property type="entry name" value="FH2"/>
    <property type="match status" value="1"/>
</dbReference>
<dbReference type="InterPro" id="IPR042201">
    <property type="entry name" value="FH2_Formin_sf"/>
</dbReference>
<feature type="domain" description="PDZ" evidence="3">
    <location>
        <begin position="1"/>
        <end position="73"/>
    </location>
</feature>
<evidence type="ECO:0000259" key="3">
    <source>
        <dbReference type="PROSITE" id="PS50106"/>
    </source>
</evidence>
<dbReference type="PANTHER" id="PTHR45725:SF3">
    <property type="entry name" value="DELPHILIN"/>
    <property type="match status" value="1"/>
</dbReference>